<dbReference type="GO" id="GO:0046983">
    <property type="term" value="F:protein dimerization activity"/>
    <property type="evidence" value="ECO:0007669"/>
    <property type="project" value="InterPro"/>
</dbReference>
<feature type="region of interest" description="Disordered" evidence="6">
    <location>
        <begin position="1"/>
        <end position="20"/>
    </location>
</feature>
<protein>
    <recommendedName>
        <fullName evidence="7">HAT C-terminal dimerisation domain-containing protein</fullName>
    </recommendedName>
</protein>
<accession>A0A816C8I0</accession>
<evidence type="ECO:0000256" key="4">
    <source>
        <dbReference type="ARBA" id="ARBA00022833"/>
    </source>
</evidence>
<dbReference type="PANTHER" id="PTHR46481">
    <property type="entry name" value="ZINC FINGER BED DOMAIN-CONTAINING PROTEIN 4"/>
    <property type="match status" value="1"/>
</dbReference>
<proteinExistence type="predicted"/>
<evidence type="ECO:0000313" key="8">
    <source>
        <dbReference type="EMBL" id="CAF1619093.1"/>
    </source>
</evidence>
<dbReference type="GO" id="GO:0005634">
    <property type="term" value="C:nucleus"/>
    <property type="evidence" value="ECO:0007669"/>
    <property type="project" value="UniProtKB-SubCell"/>
</dbReference>
<dbReference type="InterPro" id="IPR052035">
    <property type="entry name" value="ZnF_BED_domain_contain"/>
</dbReference>
<evidence type="ECO:0000256" key="3">
    <source>
        <dbReference type="ARBA" id="ARBA00022771"/>
    </source>
</evidence>
<feature type="compositionally biased region" description="Polar residues" evidence="6">
    <location>
        <begin position="220"/>
        <end position="232"/>
    </location>
</feature>
<feature type="region of interest" description="Disordered" evidence="6">
    <location>
        <begin position="196"/>
        <end position="232"/>
    </location>
</feature>
<feature type="domain" description="HAT C-terminal dimerisation" evidence="7">
    <location>
        <begin position="572"/>
        <end position="631"/>
    </location>
</feature>
<evidence type="ECO:0000256" key="2">
    <source>
        <dbReference type="ARBA" id="ARBA00022723"/>
    </source>
</evidence>
<keyword evidence="9" id="KW-1185">Reference proteome</keyword>
<evidence type="ECO:0000259" key="7">
    <source>
        <dbReference type="Pfam" id="PF05699"/>
    </source>
</evidence>
<evidence type="ECO:0000256" key="6">
    <source>
        <dbReference type="SAM" id="MobiDB-lite"/>
    </source>
</evidence>
<dbReference type="PANTHER" id="PTHR46481:SF10">
    <property type="entry name" value="ZINC FINGER BED DOMAIN-CONTAINING PROTEIN 39"/>
    <property type="match status" value="1"/>
</dbReference>
<dbReference type="AlphaFoldDB" id="A0A816C8I0"/>
<keyword evidence="3" id="KW-0863">Zinc-finger</keyword>
<feature type="compositionally biased region" description="Acidic residues" evidence="6">
    <location>
        <begin position="196"/>
        <end position="216"/>
    </location>
</feature>
<dbReference type="InterPro" id="IPR012337">
    <property type="entry name" value="RNaseH-like_sf"/>
</dbReference>
<dbReference type="Pfam" id="PF05699">
    <property type="entry name" value="Dimer_Tnp_hAT"/>
    <property type="match status" value="1"/>
</dbReference>
<evidence type="ECO:0000256" key="5">
    <source>
        <dbReference type="ARBA" id="ARBA00023242"/>
    </source>
</evidence>
<gene>
    <name evidence="8" type="ORF">XAT740_LOCUS49982</name>
</gene>
<dbReference type="InterPro" id="IPR008906">
    <property type="entry name" value="HATC_C_dom"/>
</dbReference>
<reference evidence="8" key="1">
    <citation type="submission" date="2021-02" db="EMBL/GenBank/DDBJ databases">
        <authorList>
            <person name="Nowell W R."/>
        </authorList>
    </citation>
    <scope>NUCLEOTIDE SEQUENCE</scope>
</reference>
<keyword evidence="4" id="KW-0862">Zinc</keyword>
<keyword evidence="5" id="KW-0539">Nucleus</keyword>
<evidence type="ECO:0000313" key="9">
    <source>
        <dbReference type="Proteomes" id="UP000663828"/>
    </source>
</evidence>
<dbReference type="Proteomes" id="UP000663828">
    <property type="component" value="Unassembled WGS sequence"/>
</dbReference>
<dbReference type="GO" id="GO:0008270">
    <property type="term" value="F:zinc ion binding"/>
    <property type="evidence" value="ECO:0007669"/>
    <property type="project" value="UniProtKB-KW"/>
</dbReference>
<comment type="caution">
    <text evidence="8">The sequence shown here is derived from an EMBL/GenBank/DDBJ whole genome shotgun (WGS) entry which is preliminary data.</text>
</comment>
<keyword evidence="2" id="KW-0479">Metal-binding</keyword>
<evidence type="ECO:0000256" key="1">
    <source>
        <dbReference type="ARBA" id="ARBA00004123"/>
    </source>
</evidence>
<sequence>KITTHFQKPKHSPIGQSYGSNHSRQVELSAAIVNDLIISLGLPLSIVDRSAFINFMSKVDPKFTVTSRRTLTRKTIPILYEQMKNRLKMLCTTATFLSLTLDVWTDRRMRSFFAVSAHAIVDGNFRSFVVCFTPLWGSHSSSLLLEKYEEIVSAFGIKDKVIRLVTDNAANNISAFQDIIIPGFEQYFIQDENEYTSDENDDIQANDGDISDEYEYPPEQLSTTTSSPNTDLTSEDLIQESLKRLMENNEAFRIPCFAHTIQLVVKDGLKQCQSIIYALEKVSAIAKLAHTSTKFAERLDAMKVSIPRAVITRWNSQFLTVERILTIPSIELNETLVQLKYKHLCLNARDLSMLQEFVSLLSLLAQATTATQRQKTPSISFVAPSILAIYFDLLNEKKHVQHTTTICDALLCSLISRFGGLLEQMEIDVTGVGVNFQINKKFYDLYKDPVFLFTPFLDGMFKVRWITESLLDDSSKERLCEKVKKLVFDHCLLIDHGTLDVQLVDPTVTESRQEVQGTSSSSLTMVKRKCLFGNIEHDLTQIKKPKTVDSFNYIKEEICRYINDDDNSNMVLINSTTSHSYKTLAKLAVKYLCIPATSAAVERVFSQSGFLFRSHRARMSRKTLKQLTLLKCNDGIV</sequence>
<dbReference type="SUPFAM" id="SSF53098">
    <property type="entry name" value="Ribonuclease H-like"/>
    <property type="match status" value="1"/>
</dbReference>
<comment type="subcellular location">
    <subcellularLocation>
        <location evidence="1">Nucleus</location>
    </subcellularLocation>
</comment>
<dbReference type="EMBL" id="CAJNOR010007543">
    <property type="protein sequence ID" value="CAF1619093.1"/>
    <property type="molecule type" value="Genomic_DNA"/>
</dbReference>
<feature type="non-terminal residue" evidence="8">
    <location>
        <position position="1"/>
    </location>
</feature>
<organism evidence="8 9">
    <name type="scientific">Adineta ricciae</name>
    <name type="common">Rotifer</name>
    <dbReference type="NCBI Taxonomy" id="249248"/>
    <lineage>
        <taxon>Eukaryota</taxon>
        <taxon>Metazoa</taxon>
        <taxon>Spiralia</taxon>
        <taxon>Gnathifera</taxon>
        <taxon>Rotifera</taxon>
        <taxon>Eurotatoria</taxon>
        <taxon>Bdelloidea</taxon>
        <taxon>Adinetida</taxon>
        <taxon>Adinetidae</taxon>
        <taxon>Adineta</taxon>
    </lineage>
</organism>
<name>A0A816C8I0_ADIRI</name>